<protein>
    <submittedName>
        <fullName evidence="1">Uncharacterized protein</fullName>
    </submittedName>
</protein>
<accession>A0A016VDX9</accession>
<evidence type="ECO:0000313" key="1">
    <source>
        <dbReference type="EMBL" id="EYC25471.1"/>
    </source>
</evidence>
<sequence length="185" mass="21982">MQAVKYLYKYVYKGLDRAFLRLLQGNGILRLEEICAAHLDARYVFATKAIYHIHMFECQFKSDTVYRRYGLQVHFPDSQTVTFLPDEEKEALQREGSRDTILTSSFKLNVEYDWMVSENTDIFVMVDLQTLYFHQLPEHFTFVQTTRKWKPRAKGNRQIGRMFMATPIDHERFSLRLALGEYAFI</sequence>
<organism evidence="1 2">
    <name type="scientific">Ancylostoma ceylanicum</name>
    <dbReference type="NCBI Taxonomy" id="53326"/>
    <lineage>
        <taxon>Eukaryota</taxon>
        <taxon>Metazoa</taxon>
        <taxon>Ecdysozoa</taxon>
        <taxon>Nematoda</taxon>
        <taxon>Chromadorea</taxon>
        <taxon>Rhabditida</taxon>
        <taxon>Rhabditina</taxon>
        <taxon>Rhabditomorpha</taxon>
        <taxon>Strongyloidea</taxon>
        <taxon>Ancylostomatidae</taxon>
        <taxon>Ancylostomatinae</taxon>
        <taxon>Ancylostoma</taxon>
    </lineage>
</organism>
<gene>
    <name evidence="1" type="primary">Acey_s0012.g1913</name>
    <name evidence="1" type="ORF">Y032_0012g1913</name>
</gene>
<dbReference type="EMBL" id="JARK01001348">
    <property type="protein sequence ID" value="EYC25471.1"/>
    <property type="molecule type" value="Genomic_DNA"/>
</dbReference>
<comment type="caution">
    <text evidence="1">The sequence shown here is derived from an EMBL/GenBank/DDBJ whole genome shotgun (WGS) entry which is preliminary data.</text>
</comment>
<evidence type="ECO:0000313" key="2">
    <source>
        <dbReference type="Proteomes" id="UP000024635"/>
    </source>
</evidence>
<dbReference type="STRING" id="53326.A0A016VDX9"/>
<reference evidence="2" key="1">
    <citation type="journal article" date="2015" name="Nat. Genet.">
        <title>The genome and transcriptome of the zoonotic hookworm Ancylostoma ceylanicum identify infection-specific gene families.</title>
        <authorList>
            <person name="Schwarz E.M."/>
            <person name="Hu Y."/>
            <person name="Antoshechkin I."/>
            <person name="Miller M.M."/>
            <person name="Sternberg P.W."/>
            <person name="Aroian R.V."/>
        </authorList>
    </citation>
    <scope>NUCLEOTIDE SEQUENCE</scope>
    <source>
        <strain evidence="2">HY135</strain>
    </source>
</reference>
<dbReference type="OrthoDB" id="5873345at2759"/>
<dbReference type="Proteomes" id="UP000024635">
    <property type="component" value="Unassembled WGS sequence"/>
</dbReference>
<proteinExistence type="predicted"/>
<keyword evidence="2" id="KW-1185">Reference proteome</keyword>
<name>A0A016VDX9_9BILA</name>
<dbReference type="AlphaFoldDB" id="A0A016VDX9"/>